<keyword evidence="3" id="KW-0175">Coiled coil</keyword>
<comment type="caution">
    <text evidence="4">The sequence shown here is derived from an EMBL/GenBank/DDBJ whole genome shotgun (WGS) entry which is preliminary data.</text>
</comment>
<accession>A0AAE1MW13</accession>
<evidence type="ECO:0000256" key="1">
    <source>
        <dbReference type="ARBA" id="ARBA00001968"/>
    </source>
</evidence>
<dbReference type="PANTHER" id="PTHR15092">
    <property type="entry name" value="POLY A -SPECIFIC RIBONUCLEASE/TARGET OF EGR1, MEMBER 1"/>
    <property type="match status" value="1"/>
</dbReference>
<dbReference type="GO" id="GO:0003723">
    <property type="term" value="F:RNA binding"/>
    <property type="evidence" value="ECO:0007669"/>
    <property type="project" value="TreeGrafter"/>
</dbReference>
<dbReference type="EMBL" id="JAWXYG010000003">
    <property type="protein sequence ID" value="KAK4278288.1"/>
    <property type="molecule type" value="Genomic_DNA"/>
</dbReference>
<organism evidence="4 5">
    <name type="scientific">Acacia crassicarpa</name>
    <name type="common">northern wattle</name>
    <dbReference type="NCBI Taxonomy" id="499986"/>
    <lineage>
        <taxon>Eukaryota</taxon>
        <taxon>Viridiplantae</taxon>
        <taxon>Streptophyta</taxon>
        <taxon>Embryophyta</taxon>
        <taxon>Tracheophyta</taxon>
        <taxon>Spermatophyta</taxon>
        <taxon>Magnoliopsida</taxon>
        <taxon>eudicotyledons</taxon>
        <taxon>Gunneridae</taxon>
        <taxon>Pentapetalae</taxon>
        <taxon>rosids</taxon>
        <taxon>fabids</taxon>
        <taxon>Fabales</taxon>
        <taxon>Fabaceae</taxon>
        <taxon>Caesalpinioideae</taxon>
        <taxon>mimosoid clade</taxon>
        <taxon>Acacieae</taxon>
        <taxon>Acacia</taxon>
    </lineage>
</organism>
<dbReference type="InterPro" id="IPR051181">
    <property type="entry name" value="CAF1_poly(A)_ribonucleases"/>
</dbReference>
<dbReference type="InterPro" id="IPR012337">
    <property type="entry name" value="RNaseH-like_sf"/>
</dbReference>
<dbReference type="InterPro" id="IPR036397">
    <property type="entry name" value="RNaseH_sf"/>
</dbReference>
<evidence type="ECO:0000256" key="2">
    <source>
        <dbReference type="ARBA" id="ARBA00008372"/>
    </source>
</evidence>
<evidence type="ECO:0000313" key="5">
    <source>
        <dbReference type="Proteomes" id="UP001293593"/>
    </source>
</evidence>
<dbReference type="Pfam" id="PF04857">
    <property type="entry name" value="CAF1"/>
    <property type="match status" value="1"/>
</dbReference>
<dbReference type="Proteomes" id="UP001293593">
    <property type="component" value="Unassembled WGS sequence"/>
</dbReference>
<comment type="similarity">
    <text evidence="2">Belongs to the CAF1 family.</text>
</comment>
<dbReference type="PANTHER" id="PTHR15092:SF22">
    <property type="entry name" value="POLY(A)-SPECIFIC RIBONUCLEASE PNLDC1"/>
    <property type="match status" value="1"/>
</dbReference>
<feature type="coiled-coil region" evidence="3">
    <location>
        <begin position="296"/>
        <end position="323"/>
    </location>
</feature>
<protein>
    <submittedName>
        <fullName evidence="4">Uncharacterized protein</fullName>
    </submittedName>
</protein>
<comment type="cofactor">
    <cofactor evidence="1">
        <name>a divalent metal cation</name>
        <dbReference type="ChEBI" id="CHEBI:60240"/>
    </cofactor>
</comment>
<dbReference type="Gene3D" id="3.30.420.10">
    <property type="entry name" value="Ribonuclease H-like superfamily/Ribonuclease H"/>
    <property type="match status" value="2"/>
</dbReference>
<dbReference type="AlphaFoldDB" id="A0AAE1MW13"/>
<dbReference type="InterPro" id="IPR006941">
    <property type="entry name" value="RNase_CAF1"/>
</dbReference>
<proteinExistence type="inferred from homology"/>
<keyword evidence="5" id="KW-1185">Reference proteome</keyword>
<reference evidence="4" key="1">
    <citation type="submission" date="2023-10" db="EMBL/GenBank/DDBJ databases">
        <title>Chromosome-level genome of the transformable northern wattle, Acacia crassicarpa.</title>
        <authorList>
            <person name="Massaro I."/>
            <person name="Sinha N.R."/>
            <person name="Poethig S."/>
            <person name="Leichty A.R."/>
        </authorList>
    </citation>
    <scope>NUCLEOTIDE SEQUENCE</scope>
    <source>
        <strain evidence="4">Acra3RX</strain>
        <tissue evidence="4">Leaf</tissue>
    </source>
</reference>
<evidence type="ECO:0000313" key="4">
    <source>
        <dbReference type="EMBL" id="KAK4278288.1"/>
    </source>
</evidence>
<gene>
    <name evidence="4" type="ORF">QN277_016153</name>
</gene>
<evidence type="ECO:0000256" key="3">
    <source>
        <dbReference type="SAM" id="Coils"/>
    </source>
</evidence>
<sequence length="703" mass="79594">MKAQKATGWALARAFSSASSASILQPSGSAFPLKTVTKANFEVSLAELRHHVRASDFVAIDLEMTGITSAPWRESFEFDRSDIRYLKVKDSADKFAVVQVGVCPFRWDSATQLFVSYPYNFYVFPRQELAGLGPREFLCQTASIDFLAKYQFDFNACIHEGISYLSREQESEAIRCLNSANDCEWLDEDSRFGIKNVKDIPSVSIADVLFTERMKNKFSEWRDGLFKEQDNEDKIQRFSEDSKQKVEVIFYKMRPALRLCGFTSHQLKLIKLVVRKHFKDLFYVSKDSGLQDMVVYTDSRDELKSLLKEVKDEQQREAEMKIQAAVGFRHVVDLLSSEQKLIVGHNCFLDIAHVYSKFIGPLPRTAEEFVSSVNKYFPYIVDTKILLNSNNMLQTRMKRSPKSLASVFSLFCPQIAVGFKSSDLSSLSSMKVEVQVNDLRSSSWNPGGKHEAGYDAFMTGCVFAQLCSLLGVNFKLDDSSQHLALSDKIRKYINLLYLSWLYGDIIDLNTGDKVADFGVHNLKRQRQNIVFENVVLIWGLPLKLKTSEVRDCITKVYGPTSVVSVYRLDETAVFVQLSKTELVSDFLSLKDTLERPGSPLLVIHPLAKLLEGGNTRAAPYDTYKEICNSPLSEVLFADQAKAVGIKWKTKLVEHKASLETAEKTEPTTLDQLRNAESHDQVSNNEIMESFCATEVNQVKTAHL</sequence>
<dbReference type="SUPFAM" id="SSF53098">
    <property type="entry name" value="Ribonuclease H-like"/>
    <property type="match status" value="1"/>
</dbReference>
<dbReference type="GO" id="GO:0000175">
    <property type="term" value="F:3'-5'-RNA exonuclease activity"/>
    <property type="evidence" value="ECO:0007669"/>
    <property type="project" value="TreeGrafter"/>
</dbReference>
<name>A0AAE1MW13_9FABA</name>